<dbReference type="Proteomes" id="UP000052022">
    <property type="component" value="Unassembled WGS sequence"/>
</dbReference>
<dbReference type="AlphaFoldDB" id="A0A0P1GC84"/>
<gene>
    <name evidence="2" type="ORF">TRM7557_02175</name>
</gene>
<keyword evidence="3" id="KW-1185">Reference proteome</keyword>
<sequence length="272" mass="30342">MSYESRSADALAAEPCRYGTSRLYVRGPKRDLNNPYLTFIGSTEVFGRFVDCSFVQTTEALLGRACVNLGSINAGIDSFLFDDSLMDVVAGADLTVVQLMDAQNLSNRFYKVHPRRNDRFLAAHPALTALYPEVDFTDFHFNKHLLTTLRDIAPGRFAEVEAHLQEVWLERMVHILERVKGHAVLLWLRQKPISERNLGPTPSMVSPRMVSVLAPKAEAVVEIATRDAEAAEDVSGMSFGPMDLPAAKRMLGPKENDRIAKLLCDRLRPLLA</sequence>
<name>A0A0P1GC84_9RHOB</name>
<dbReference type="RefSeq" id="WP_058290220.1">
    <property type="nucleotide sequence ID" value="NZ_CYSD01000033.1"/>
</dbReference>
<protein>
    <recommendedName>
        <fullName evidence="1">DUF6473 domain-containing protein</fullName>
    </recommendedName>
</protein>
<dbReference type="InterPro" id="IPR045524">
    <property type="entry name" value="DUF6473"/>
</dbReference>
<dbReference type="OrthoDB" id="7838347at2"/>
<dbReference type="Pfam" id="PF20078">
    <property type="entry name" value="DUF6473"/>
    <property type="match status" value="1"/>
</dbReference>
<reference evidence="2 3" key="1">
    <citation type="submission" date="2015-09" db="EMBL/GenBank/DDBJ databases">
        <authorList>
            <consortium name="Swine Surveillance"/>
        </authorList>
    </citation>
    <scope>NUCLEOTIDE SEQUENCE [LARGE SCALE GENOMIC DNA]</scope>
    <source>
        <strain evidence="2 3">CECT 7557</strain>
    </source>
</reference>
<accession>A0A0P1GC84</accession>
<feature type="domain" description="DUF6473" evidence="1">
    <location>
        <begin position="1"/>
        <end position="270"/>
    </location>
</feature>
<proteinExistence type="predicted"/>
<evidence type="ECO:0000313" key="2">
    <source>
        <dbReference type="EMBL" id="CUH79047.1"/>
    </source>
</evidence>
<dbReference type="EMBL" id="CYSD01000033">
    <property type="protein sequence ID" value="CUH79047.1"/>
    <property type="molecule type" value="Genomic_DNA"/>
</dbReference>
<evidence type="ECO:0000259" key="1">
    <source>
        <dbReference type="Pfam" id="PF20078"/>
    </source>
</evidence>
<dbReference type="STRING" id="928856.SAMN04488049_11010"/>
<organism evidence="2 3">
    <name type="scientific">Tritonibacter multivorans</name>
    <dbReference type="NCBI Taxonomy" id="928856"/>
    <lineage>
        <taxon>Bacteria</taxon>
        <taxon>Pseudomonadati</taxon>
        <taxon>Pseudomonadota</taxon>
        <taxon>Alphaproteobacteria</taxon>
        <taxon>Rhodobacterales</taxon>
        <taxon>Paracoccaceae</taxon>
        <taxon>Tritonibacter</taxon>
    </lineage>
</organism>
<evidence type="ECO:0000313" key="3">
    <source>
        <dbReference type="Proteomes" id="UP000052022"/>
    </source>
</evidence>